<dbReference type="InterPro" id="IPR045063">
    <property type="entry name" value="Dynamin_N"/>
</dbReference>
<name>A0AA38REH1_9PEZI</name>
<dbReference type="InterPro" id="IPR022812">
    <property type="entry name" value="Dynamin"/>
</dbReference>
<evidence type="ECO:0000313" key="3">
    <source>
        <dbReference type="Proteomes" id="UP001174691"/>
    </source>
</evidence>
<dbReference type="SUPFAM" id="SSF52540">
    <property type="entry name" value="P-loop containing nucleoside triphosphate hydrolases"/>
    <property type="match status" value="1"/>
</dbReference>
<dbReference type="EMBL" id="JANBVN010000104">
    <property type="protein sequence ID" value="KAJ9143991.1"/>
    <property type="molecule type" value="Genomic_DNA"/>
</dbReference>
<dbReference type="InterPro" id="IPR027417">
    <property type="entry name" value="P-loop_NTPase"/>
</dbReference>
<dbReference type="Proteomes" id="UP001174691">
    <property type="component" value="Unassembled WGS sequence"/>
</dbReference>
<organism evidence="2 3">
    <name type="scientific">Coniochaeta hoffmannii</name>
    <dbReference type="NCBI Taxonomy" id="91930"/>
    <lineage>
        <taxon>Eukaryota</taxon>
        <taxon>Fungi</taxon>
        <taxon>Dikarya</taxon>
        <taxon>Ascomycota</taxon>
        <taxon>Pezizomycotina</taxon>
        <taxon>Sordariomycetes</taxon>
        <taxon>Sordariomycetidae</taxon>
        <taxon>Coniochaetales</taxon>
        <taxon>Coniochaetaceae</taxon>
        <taxon>Coniochaeta</taxon>
    </lineage>
</organism>
<protein>
    <recommendedName>
        <fullName evidence="1">Dynamin N-terminal domain-containing protein</fullName>
    </recommendedName>
</protein>
<reference evidence="2" key="1">
    <citation type="submission" date="2022-07" db="EMBL/GenBank/DDBJ databases">
        <title>Fungi with potential for degradation of polypropylene.</title>
        <authorList>
            <person name="Gostincar C."/>
        </authorList>
    </citation>
    <scope>NUCLEOTIDE SEQUENCE</scope>
    <source>
        <strain evidence="2">EXF-13287</strain>
    </source>
</reference>
<gene>
    <name evidence="2" type="ORF">NKR19_g6602</name>
</gene>
<feature type="domain" description="Dynamin N-terminal" evidence="1">
    <location>
        <begin position="35"/>
        <end position="77"/>
    </location>
</feature>
<sequence>MASVALQSKDHRDLLDIVDKLRSQGLGRYVDLPEIIVYGDQSAGKSSVPEAISGLRFPSKDNLYTRFPTKLILRRDTIPAIKITITPGPERTPSEREKLLSFESSIDINKSGLTLMID</sequence>
<proteinExistence type="predicted"/>
<comment type="caution">
    <text evidence="2">The sequence shown here is derived from an EMBL/GenBank/DDBJ whole genome shotgun (WGS) entry which is preliminary data.</text>
</comment>
<dbReference type="Gene3D" id="3.40.50.300">
    <property type="entry name" value="P-loop containing nucleotide triphosphate hydrolases"/>
    <property type="match status" value="1"/>
</dbReference>
<keyword evidence="3" id="KW-1185">Reference proteome</keyword>
<dbReference type="PRINTS" id="PR00195">
    <property type="entry name" value="DYNAMIN"/>
</dbReference>
<dbReference type="Pfam" id="PF00350">
    <property type="entry name" value="Dynamin_N"/>
    <property type="match status" value="1"/>
</dbReference>
<evidence type="ECO:0000259" key="1">
    <source>
        <dbReference type="Pfam" id="PF00350"/>
    </source>
</evidence>
<accession>A0AA38REH1</accession>
<evidence type="ECO:0000313" key="2">
    <source>
        <dbReference type="EMBL" id="KAJ9143991.1"/>
    </source>
</evidence>
<dbReference type="AlphaFoldDB" id="A0AA38REH1"/>